<feature type="transmembrane region" description="Helical" evidence="8">
    <location>
        <begin position="120"/>
        <end position="139"/>
    </location>
</feature>
<evidence type="ECO:0000256" key="8">
    <source>
        <dbReference type="SAM" id="Phobius"/>
    </source>
</evidence>
<protein>
    <submittedName>
        <fullName evidence="10">Unnamed protein product</fullName>
    </submittedName>
</protein>
<gene>
    <name evidence="10" type="ORF">Aory04_001207800</name>
</gene>
<dbReference type="PROSITE" id="PS50929">
    <property type="entry name" value="ABC_TM1F"/>
    <property type="match status" value="1"/>
</dbReference>
<accession>A0AAN4YTL8</accession>
<keyword evidence="4" id="KW-0677">Repeat</keyword>
<keyword evidence="5 8" id="KW-1133">Transmembrane helix</keyword>
<dbReference type="InterPro" id="IPR011527">
    <property type="entry name" value="ABC1_TM_dom"/>
</dbReference>
<name>A0AAN4YTL8_ASPOZ</name>
<dbReference type="Pfam" id="PF00664">
    <property type="entry name" value="ABC_membrane"/>
    <property type="match status" value="1"/>
</dbReference>
<feature type="domain" description="ABC transmembrane type-1" evidence="9">
    <location>
        <begin position="46"/>
        <end position="266"/>
    </location>
</feature>
<organism evidence="10 11">
    <name type="scientific">Aspergillus oryzae</name>
    <name type="common">Yellow koji mold</name>
    <dbReference type="NCBI Taxonomy" id="5062"/>
    <lineage>
        <taxon>Eukaryota</taxon>
        <taxon>Fungi</taxon>
        <taxon>Dikarya</taxon>
        <taxon>Ascomycota</taxon>
        <taxon>Pezizomycotina</taxon>
        <taxon>Eurotiomycetes</taxon>
        <taxon>Eurotiomycetidae</taxon>
        <taxon>Eurotiales</taxon>
        <taxon>Aspergillaceae</taxon>
        <taxon>Aspergillus</taxon>
        <taxon>Aspergillus subgen. Circumdati</taxon>
    </lineage>
</organism>
<evidence type="ECO:0000256" key="1">
    <source>
        <dbReference type="ARBA" id="ARBA00004141"/>
    </source>
</evidence>
<dbReference type="InterPro" id="IPR036640">
    <property type="entry name" value="ABC1_TM_sf"/>
</dbReference>
<evidence type="ECO:0000313" key="10">
    <source>
        <dbReference type="EMBL" id="GMG37164.1"/>
    </source>
</evidence>
<dbReference type="AlphaFoldDB" id="A0AAN4YTL8"/>
<evidence type="ECO:0000256" key="5">
    <source>
        <dbReference type="ARBA" id="ARBA00022989"/>
    </source>
</evidence>
<evidence type="ECO:0000256" key="3">
    <source>
        <dbReference type="ARBA" id="ARBA00022692"/>
    </source>
</evidence>
<keyword evidence="6 8" id="KW-0472">Membrane</keyword>
<feature type="transmembrane region" description="Helical" evidence="8">
    <location>
        <begin position="145"/>
        <end position="165"/>
    </location>
</feature>
<evidence type="ECO:0000256" key="6">
    <source>
        <dbReference type="ARBA" id="ARBA00023136"/>
    </source>
</evidence>
<dbReference type="Gene3D" id="1.20.1560.10">
    <property type="entry name" value="ABC transporter type 1, transmembrane domain"/>
    <property type="match status" value="1"/>
</dbReference>
<evidence type="ECO:0000256" key="7">
    <source>
        <dbReference type="SAM" id="MobiDB-lite"/>
    </source>
</evidence>
<sequence length="281" mass="31026">MTHSSAMEKPAAGSSKSSVKDNQSQHKDIQSHSTFKSFLIPFIRRLYFVYIGIARLGCTYIYSSLLTYVAYHLTRNIRYKYLRAALSQETGYFDQGTGGSISTQATSNGKLIHSGISEKLGIFIQAIATFIAAFIIAFVSHWKLTLIICCIVPALIAVGGGLSFVDAGYETNILKVNAQSASYAENILSGIRAVHAFSLRPRITHKYGQYLQSVFKIGMKKNPIYGLMFGSEYFIIYAGMGLAFWQGIHMLARGNIPDIGTVFTYVRPSLSFSNFGRTGNL</sequence>
<dbReference type="GO" id="GO:0090374">
    <property type="term" value="P:oligopeptide export from mitochondrion"/>
    <property type="evidence" value="ECO:0007669"/>
    <property type="project" value="TreeGrafter"/>
</dbReference>
<dbReference type="PANTHER" id="PTHR43394:SF11">
    <property type="entry name" value="ATP-BINDING CASSETTE TRANSPORTER"/>
    <property type="match status" value="1"/>
</dbReference>
<evidence type="ECO:0000313" key="11">
    <source>
        <dbReference type="Proteomes" id="UP001165205"/>
    </source>
</evidence>
<dbReference type="GO" id="GO:0015421">
    <property type="term" value="F:ABC-type oligopeptide transporter activity"/>
    <property type="evidence" value="ECO:0007669"/>
    <property type="project" value="TreeGrafter"/>
</dbReference>
<reference evidence="10" key="1">
    <citation type="submission" date="2023-04" db="EMBL/GenBank/DDBJ databases">
        <title>Aspergillus oryzae NBRC 4228.</title>
        <authorList>
            <person name="Ichikawa N."/>
            <person name="Sato H."/>
            <person name="Tonouchi N."/>
        </authorList>
    </citation>
    <scope>NUCLEOTIDE SEQUENCE</scope>
    <source>
        <strain evidence="10">NBRC 4228</strain>
    </source>
</reference>
<comment type="caution">
    <text evidence="10">The sequence shown here is derived from an EMBL/GenBank/DDBJ whole genome shotgun (WGS) entry which is preliminary data.</text>
</comment>
<dbReference type="CDD" id="cd18577">
    <property type="entry name" value="ABC_6TM_Pgp_ABCB1_D1_like"/>
    <property type="match status" value="1"/>
</dbReference>
<proteinExistence type="predicted"/>
<feature type="transmembrane region" description="Helical" evidence="8">
    <location>
        <begin position="224"/>
        <end position="245"/>
    </location>
</feature>
<comment type="subcellular location">
    <subcellularLocation>
        <location evidence="1">Membrane</location>
        <topology evidence="1">Multi-pass membrane protein</topology>
    </subcellularLocation>
</comment>
<evidence type="ECO:0000256" key="4">
    <source>
        <dbReference type="ARBA" id="ARBA00022737"/>
    </source>
</evidence>
<keyword evidence="2" id="KW-0813">Transport</keyword>
<evidence type="ECO:0000256" key="2">
    <source>
        <dbReference type="ARBA" id="ARBA00022448"/>
    </source>
</evidence>
<dbReference type="EMBL" id="BSYA01000227">
    <property type="protein sequence ID" value="GMG37164.1"/>
    <property type="molecule type" value="Genomic_DNA"/>
</dbReference>
<dbReference type="GO" id="GO:0005743">
    <property type="term" value="C:mitochondrial inner membrane"/>
    <property type="evidence" value="ECO:0007669"/>
    <property type="project" value="TreeGrafter"/>
</dbReference>
<dbReference type="GO" id="GO:0005524">
    <property type="term" value="F:ATP binding"/>
    <property type="evidence" value="ECO:0007669"/>
    <property type="project" value="InterPro"/>
</dbReference>
<feature type="transmembrane region" description="Helical" evidence="8">
    <location>
        <begin position="47"/>
        <end position="71"/>
    </location>
</feature>
<keyword evidence="3 8" id="KW-0812">Transmembrane</keyword>
<dbReference type="Proteomes" id="UP001165205">
    <property type="component" value="Unassembled WGS sequence"/>
</dbReference>
<evidence type="ECO:0000259" key="9">
    <source>
        <dbReference type="PROSITE" id="PS50929"/>
    </source>
</evidence>
<feature type="region of interest" description="Disordered" evidence="7">
    <location>
        <begin position="1"/>
        <end position="28"/>
    </location>
</feature>
<dbReference type="InterPro" id="IPR039421">
    <property type="entry name" value="Type_1_exporter"/>
</dbReference>
<dbReference type="SUPFAM" id="SSF90123">
    <property type="entry name" value="ABC transporter transmembrane region"/>
    <property type="match status" value="1"/>
</dbReference>
<dbReference type="PANTHER" id="PTHR43394">
    <property type="entry name" value="ATP-DEPENDENT PERMEASE MDL1, MITOCHONDRIAL"/>
    <property type="match status" value="1"/>
</dbReference>